<dbReference type="InterPro" id="IPR000305">
    <property type="entry name" value="GIY-YIG_endonuc"/>
</dbReference>
<accession>A0A0H5BAF3</accession>
<protein>
    <submittedName>
        <fullName evidence="3">Excinuclease ABC</fullName>
    </submittedName>
    <submittedName>
        <fullName evidence="4">GIY-YIG nuclease superfamily protein</fullName>
    </submittedName>
</protein>
<evidence type="ECO:0000256" key="1">
    <source>
        <dbReference type="ARBA" id="ARBA00007435"/>
    </source>
</evidence>
<dbReference type="STRING" id="1079.BVIR_3105"/>
<reference evidence="3" key="1">
    <citation type="journal article" date="2015" name="Genome Announc.">
        <title>Complete Genome Sequence of the Bacteriochlorophyll b-Producing Photosynthetic Bacterium Blastochloris viridis.</title>
        <authorList>
            <person name="Tsukatani Y."/>
            <person name="Hirose Y."/>
            <person name="Harada J."/>
            <person name="Misawa N."/>
            <person name="Mori K."/>
            <person name="Inoue K."/>
            <person name="Tamiaki H."/>
        </authorList>
    </citation>
    <scope>NUCLEOTIDE SEQUENCE [LARGE SCALE GENOMIC DNA]</scope>
    <source>
        <strain evidence="3">DSM 133</strain>
    </source>
</reference>
<evidence type="ECO:0000313" key="4">
    <source>
        <dbReference type="EMBL" id="CUU43527.1"/>
    </source>
</evidence>
<evidence type="ECO:0000313" key="5">
    <source>
        <dbReference type="Proteomes" id="UP000065734"/>
    </source>
</evidence>
<comment type="similarity">
    <text evidence="1">Belongs to the UPF0213 family.</text>
</comment>
<name>A0A0H5BAF3_BLAVI</name>
<dbReference type="InterPro" id="IPR035901">
    <property type="entry name" value="GIY-YIG_endonuc_sf"/>
</dbReference>
<proteinExistence type="inferred from homology"/>
<dbReference type="OrthoDB" id="287318at2"/>
<evidence type="ECO:0000259" key="2">
    <source>
        <dbReference type="PROSITE" id="PS50164"/>
    </source>
</evidence>
<dbReference type="EMBL" id="AP014854">
    <property type="protein sequence ID" value="BAR99160.1"/>
    <property type="molecule type" value="Genomic_DNA"/>
</dbReference>
<dbReference type="InterPro" id="IPR050190">
    <property type="entry name" value="UPF0213_domain"/>
</dbReference>
<dbReference type="Pfam" id="PF01541">
    <property type="entry name" value="GIY-YIG"/>
    <property type="match status" value="1"/>
</dbReference>
<dbReference type="PATRIC" id="fig|1079.7.peg.2699"/>
<dbReference type="Gene3D" id="3.40.1440.10">
    <property type="entry name" value="GIY-YIG endonuclease"/>
    <property type="match status" value="1"/>
</dbReference>
<dbReference type="PROSITE" id="PS50164">
    <property type="entry name" value="GIY_YIG"/>
    <property type="match status" value="1"/>
</dbReference>
<dbReference type="PANTHER" id="PTHR34477:SF5">
    <property type="entry name" value="BSL5627 PROTEIN"/>
    <property type="match status" value="1"/>
</dbReference>
<dbReference type="AlphaFoldDB" id="A0A0H5BAF3"/>
<gene>
    <name evidence="3" type="ORF">BV133_1567</name>
    <name evidence="4" type="ORF">BVIRIDIS_25490</name>
</gene>
<dbReference type="SUPFAM" id="SSF82771">
    <property type="entry name" value="GIY-YIG endonuclease"/>
    <property type="match status" value="1"/>
</dbReference>
<reference evidence="5" key="3">
    <citation type="journal article" date="2016" name="Genome Announc.">
        <title>Revised genome sequence of the purple photosynthetic bacterium Blastochloris viridis.</title>
        <authorList>
            <person name="Liu L.N."/>
            <person name="Faulkner M."/>
            <person name="Liu X."/>
            <person name="Huang F."/>
            <person name="Darby A.C."/>
            <person name="Hall N."/>
        </authorList>
    </citation>
    <scope>NUCLEOTIDE SEQUENCE [LARGE SCALE GENOMIC DNA]</scope>
    <source>
        <strain evidence="5">ATCC 19567 / DSM 133 / F</strain>
    </source>
</reference>
<dbReference type="PANTHER" id="PTHR34477">
    <property type="entry name" value="UPF0213 PROTEIN YHBQ"/>
    <property type="match status" value="1"/>
</dbReference>
<dbReference type="RefSeq" id="WP_055038384.1">
    <property type="nucleotide sequence ID" value="NZ_AP014854.2"/>
</dbReference>
<feature type="domain" description="GIY-YIG" evidence="2">
    <location>
        <begin position="1"/>
        <end position="97"/>
    </location>
</feature>
<keyword evidence="5" id="KW-1185">Reference proteome</keyword>
<reference evidence="4" key="2">
    <citation type="submission" date="2015-11" db="EMBL/GenBank/DDBJ databases">
        <authorList>
            <person name="Zhang Y."/>
            <person name="Guo Z."/>
        </authorList>
    </citation>
    <scope>NUCLEOTIDE SEQUENCE</scope>
    <source>
        <strain evidence="4">1</strain>
    </source>
</reference>
<dbReference type="Proteomes" id="UP000065734">
    <property type="component" value="Chromosome I"/>
</dbReference>
<sequence>MFFVYMLASKPNGTLYIGVTRDVIRRVHQHRTKAVPGFTAKYGVTRLVYVETFDGPESAIGAFSAKVGTGFAEENATNQSQSREKQLKGWNRAWKIRLIEQANPSWRDLFEELAG</sequence>
<evidence type="ECO:0000313" key="3">
    <source>
        <dbReference type="EMBL" id="BAR99160.1"/>
    </source>
</evidence>
<dbReference type="EMBL" id="LN907867">
    <property type="protein sequence ID" value="CUU43527.1"/>
    <property type="molecule type" value="Genomic_DNA"/>
</dbReference>
<organism evidence="4 5">
    <name type="scientific">Blastochloris viridis</name>
    <name type="common">Rhodopseudomonas viridis</name>
    <dbReference type="NCBI Taxonomy" id="1079"/>
    <lineage>
        <taxon>Bacteria</taxon>
        <taxon>Pseudomonadati</taxon>
        <taxon>Pseudomonadota</taxon>
        <taxon>Alphaproteobacteria</taxon>
        <taxon>Hyphomicrobiales</taxon>
        <taxon>Blastochloridaceae</taxon>
        <taxon>Blastochloris</taxon>
    </lineage>
</organism>
<dbReference type="CDD" id="cd10448">
    <property type="entry name" value="GIY-YIG_unchar_3"/>
    <property type="match status" value="1"/>
</dbReference>